<dbReference type="EMBL" id="BAAAQK010000018">
    <property type="protein sequence ID" value="GAA1860580.1"/>
    <property type="molecule type" value="Genomic_DNA"/>
</dbReference>
<accession>A0ABN2NAK1</accession>
<comment type="caution">
    <text evidence="2">The sequence shown here is derived from an EMBL/GenBank/DDBJ whole genome shotgun (WGS) entry which is preliminary data.</text>
</comment>
<protein>
    <submittedName>
        <fullName evidence="2">Nuclear transport factor 2 family protein</fullName>
    </submittedName>
</protein>
<dbReference type="RefSeq" id="WP_344420644.1">
    <property type="nucleotide sequence ID" value="NZ_BAAAQK010000018.1"/>
</dbReference>
<dbReference type="Pfam" id="PF12680">
    <property type="entry name" value="SnoaL_2"/>
    <property type="match status" value="1"/>
</dbReference>
<feature type="domain" description="SnoaL-like" evidence="1">
    <location>
        <begin position="5"/>
        <end position="107"/>
    </location>
</feature>
<dbReference type="Gene3D" id="3.10.450.50">
    <property type="match status" value="1"/>
</dbReference>
<gene>
    <name evidence="2" type="ORF">GCM10009836_45920</name>
</gene>
<reference evidence="2 3" key="1">
    <citation type="journal article" date="2019" name="Int. J. Syst. Evol. Microbiol.">
        <title>The Global Catalogue of Microorganisms (GCM) 10K type strain sequencing project: providing services to taxonomists for standard genome sequencing and annotation.</title>
        <authorList>
            <consortium name="The Broad Institute Genomics Platform"/>
            <consortium name="The Broad Institute Genome Sequencing Center for Infectious Disease"/>
            <person name="Wu L."/>
            <person name="Ma J."/>
        </authorList>
    </citation>
    <scope>NUCLEOTIDE SEQUENCE [LARGE SCALE GENOMIC DNA]</scope>
    <source>
        <strain evidence="2 3">JCM 16009</strain>
    </source>
</reference>
<dbReference type="SUPFAM" id="SSF54427">
    <property type="entry name" value="NTF2-like"/>
    <property type="match status" value="1"/>
</dbReference>
<organism evidence="2 3">
    <name type="scientific">Pseudonocardia ailaonensis</name>
    <dbReference type="NCBI Taxonomy" id="367279"/>
    <lineage>
        <taxon>Bacteria</taxon>
        <taxon>Bacillati</taxon>
        <taxon>Actinomycetota</taxon>
        <taxon>Actinomycetes</taxon>
        <taxon>Pseudonocardiales</taxon>
        <taxon>Pseudonocardiaceae</taxon>
        <taxon>Pseudonocardia</taxon>
    </lineage>
</organism>
<dbReference type="Proteomes" id="UP001500449">
    <property type="component" value="Unassembled WGS sequence"/>
</dbReference>
<dbReference type="InterPro" id="IPR032710">
    <property type="entry name" value="NTF2-like_dom_sf"/>
</dbReference>
<evidence type="ECO:0000259" key="1">
    <source>
        <dbReference type="Pfam" id="PF12680"/>
    </source>
</evidence>
<keyword evidence="3" id="KW-1185">Reference proteome</keyword>
<dbReference type="InterPro" id="IPR037401">
    <property type="entry name" value="SnoaL-like"/>
</dbReference>
<sequence>MTDIVNEYLTTWNTTDDAARAEAVAAVFTEDARYVDPLADVTGHAAITALIGGVHQQFPGFTFTPVGAADAHHDVVRFRWGLGPQGVEPPVIGADGVTLAEDGRITQVIGFLDKLPT</sequence>
<evidence type="ECO:0000313" key="2">
    <source>
        <dbReference type="EMBL" id="GAA1860580.1"/>
    </source>
</evidence>
<evidence type="ECO:0000313" key="3">
    <source>
        <dbReference type="Proteomes" id="UP001500449"/>
    </source>
</evidence>
<proteinExistence type="predicted"/>
<name>A0ABN2NAK1_9PSEU</name>